<organism evidence="1 2">
    <name type="scientific">Acrocarpospora phusangensis</name>
    <dbReference type="NCBI Taxonomy" id="1070424"/>
    <lineage>
        <taxon>Bacteria</taxon>
        <taxon>Bacillati</taxon>
        <taxon>Actinomycetota</taxon>
        <taxon>Actinomycetes</taxon>
        <taxon>Streptosporangiales</taxon>
        <taxon>Streptosporangiaceae</taxon>
        <taxon>Acrocarpospora</taxon>
    </lineage>
</organism>
<keyword evidence="2" id="KW-1185">Reference proteome</keyword>
<evidence type="ECO:0000313" key="1">
    <source>
        <dbReference type="EMBL" id="GIH27629.1"/>
    </source>
</evidence>
<protein>
    <submittedName>
        <fullName evidence="1">Uncharacterized protein</fullName>
    </submittedName>
</protein>
<sequence length="226" mass="25233">MTYVEKTYSRLDSLRSQVPLLPDAMIPGTPRRWVERDLSASELARQAVEVREDRVDRVENSAKGLKPTGNSKAPLNLGVLDAQVDITVSIRELEEAVCDRLGITPLAGASAIDRITRIIALLSRIAVDDELAEHVLAEGTRLERRARQALGDDEPVYKIKGRCPVCDSVSLRAFPDRQVVVCVNSQCVCDDLMCLCHATKPIRHRWIHDQWDVLNNEISAEERNAA</sequence>
<gene>
    <name evidence="1" type="ORF">Aph01nite_59390</name>
</gene>
<name>A0A919QEA9_9ACTN</name>
<accession>A0A919QEA9</accession>
<comment type="caution">
    <text evidence="1">The sequence shown here is derived from an EMBL/GenBank/DDBJ whole genome shotgun (WGS) entry which is preliminary data.</text>
</comment>
<dbReference type="AlphaFoldDB" id="A0A919QEA9"/>
<dbReference type="RefSeq" id="WP_204044274.1">
    <property type="nucleotide sequence ID" value="NZ_BOOA01000059.1"/>
</dbReference>
<evidence type="ECO:0000313" key="2">
    <source>
        <dbReference type="Proteomes" id="UP000640052"/>
    </source>
</evidence>
<dbReference type="EMBL" id="BOOA01000059">
    <property type="protein sequence ID" value="GIH27629.1"/>
    <property type="molecule type" value="Genomic_DNA"/>
</dbReference>
<proteinExistence type="predicted"/>
<reference evidence="1" key="1">
    <citation type="submission" date="2021-01" db="EMBL/GenBank/DDBJ databases">
        <title>Whole genome shotgun sequence of Acrocarpospora phusangensis NBRC 108782.</title>
        <authorList>
            <person name="Komaki H."/>
            <person name="Tamura T."/>
        </authorList>
    </citation>
    <scope>NUCLEOTIDE SEQUENCE</scope>
    <source>
        <strain evidence="1">NBRC 108782</strain>
    </source>
</reference>
<dbReference type="Proteomes" id="UP000640052">
    <property type="component" value="Unassembled WGS sequence"/>
</dbReference>